<gene>
    <name evidence="5" type="ORF">AAHA92_01712</name>
</gene>
<feature type="domain" description="GH3 C-terminal" evidence="4">
    <location>
        <begin position="427"/>
        <end position="544"/>
    </location>
</feature>
<dbReference type="InterPro" id="IPR055377">
    <property type="entry name" value="GH3_M"/>
</dbReference>
<dbReference type="PANTHER" id="PTHR31901">
    <property type="entry name" value="GH3 DOMAIN-CONTAINING PROTEIN"/>
    <property type="match status" value="1"/>
</dbReference>
<dbReference type="Pfam" id="PF23571">
    <property type="entry name" value="GH3_M"/>
    <property type="match status" value="1"/>
</dbReference>
<dbReference type="InterPro" id="IPR004993">
    <property type="entry name" value="GH3"/>
</dbReference>
<evidence type="ECO:0000259" key="3">
    <source>
        <dbReference type="Pfam" id="PF23571"/>
    </source>
</evidence>
<accession>A0ABD1IBH2</accession>
<dbReference type="Pfam" id="PF23572">
    <property type="entry name" value="GH3_C"/>
    <property type="match status" value="1"/>
</dbReference>
<dbReference type="Proteomes" id="UP001567538">
    <property type="component" value="Unassembled WGS sequence"/>
</dbReference>
<evidence type="ECO:0000256" key="2">
    <source>
        <dbReference type="ARBA" id="ARBA00022598"/>
    </source>
</evidence>
<evidence type="ECO:0000259" key="4">
    <source>
        <dbReference type="Pfam" id="PF23572"/>
    </source>
</evidence>
<dbReference type="InterPro" id="IPR055378">
    <property type="entry name" value="GH3_C"/>
</dbReference>
<evidence type="ECO:0000313" key="6">
    <source>
        <dbReference type="Proteomes" id="UP001567538"/>
    </source>
</evidence>
<organism evidence="5 6">
    <name type="scientific">Salvia divinorum</name>
    <name type="common">Maria pastora</name>
    <name type="synonym">Diviner's sage</name>
    <dbReference type="NCBI Taxonomy" id="28513"/>
    <lineage>
        <taxon>Eukaryota</taxon>
        <taxon>Viridiplantae</taxon>
        <taxon>Streptophyta</taxon>
        <taxon>Embryophyta</taxon>
        <taxon>Tracheophyta</taxon>
        <taxon>Spermatophyta</taxon>
        <taxon>Magnoliopsida</taxon>
        <taxon>eudicotyledons</taxon>
        <taxon>Gunneridae</taxon>
        <taxon>Pentapetalae</taxon>
        <taxon>asterids</taxon>
        <taxon>lamiids</taxon>
        <taxon>Lamiales</taxon>
        <taxon>Lamiaceae</taxon>
        <taxon>Nepetoideae</taxon>
        <taxon>Mentheae</taxon>
        <taxon>Salviinae</taxon>
        <taxon>Salvia</taxon>
        <taxon>Salvia subgen. Calosphace</taxon>
    </lineage>
</organism>
<comment type="caution">
    <text evidence="5">The sequence shown here is derived from an EMBL/GenBank/DDBJ whole genome shotgun (WGS) entry which is preliminary data.</text>
</comment>
<dbReference type="Pfam" id="PF03321">
    <property type="entry name" value="GH3"/>
    <property type="match status" value="1"/>
</dbReference>
<keyword evidence="2" id="KW-0436">Ligase</keyword>
<evidence type="ECO:0000256" key="1">
    <source>
        <dbReference type="ARBA" id="ARBA00008068"/>
    </source>
</evidence>
<proteinExistence type="inferred from homology"/>
<dbReference type="GO" id="GO:0016874">
    <property type="term" value="F:ligase activity"/>
    <property type="evidence" value="ECO:0007669"/>
    <property type="project" value="UniProtKB-KW"/>
</dbReference>
<comment type="similarity">
    <text evidence="1">Belongs to the IAA-amido conjugating enzyme family.</text>
</comment>
<name>A0ABD1IBH2_SALDI</name>
<dbReference type="PANTHER" id="PTHR31901:SF96">
    <property type="entry name" value="INDOLE-3-ACETIC ACID-AMIDO SYNTHETASE GH3.1-RELATED"/>
    <property type="match status" value="1"/>
</dbReference>
<evidence type="ECO:0000313" key="5">
    <source>
        <dbReference type="EMBL" id="KAL1566062.1"/>
    </source>
</evidence>
<dbReference type="AlphaFoldDB" id="A0ABD1IBH2"/>
<sequence>MDDAKALQFIEEVTENADKVQQTTLAGILSQNGEIEYLKRFNLDGATDREAFKSKIPVVTYEDILPFIRRIADGDRSPILCAHPISDFVLSSGTSGGEGKLIPAVKQDQDVRLLQYGLARAILNRHVKGLDKGKSLRFVVIKPERRTQGGLMVRSVITRFFKIDVKNLPSDAMKTASSPYEAVCCEDIFQSMYTQMLCGLYERECIIRVGAIFASGLLRAIRFLQLNWKELTHDIRTGSLDPRVDDQAIRGCMTRVLRPEPELANWLARECEKDKWEGIITRIWPNTKFIDTIVTGSMSQYIPAVDYYSGGLPVFCSMYASSECAVGINFDPFCNPSDVSYTFMPQSAYMEFLPLDPEFSEPVDLVNVEIGKEYELVITTYGGLYRYRVGDIFRVTGFHNSAPQFRFLARQNVLLSIDVDKTDEATLQGAVESAYKVLDESKVVVVDYTSYADTTTIPGHYVIFWELLLKDPDGWPSGEVVEQCCLAMEEAMDGVYRHCRAVDKCIGPLEIRIVERGSFEELMDYAVEKRSATFSQYKTPKCVKLKPMVDLLNSRVVATHFSPALPHCAVEERL</sequence>
<feature type="domain" description="GH3 middle" evidence="3">
    <location>
        <begin position="341"/>
        <end position="410"/>
    </location>
</feature>
<keyword evidence="6" id="KW-1185">Reference proteome</keyword>
<reference evidence="5 6" key="1">
    <citation type="submission" date="2024-06" db="EMBL/GenBank/DDBJ databases">
        <title>A chromosome level genome sequence of Diviner's sage (Salvia divinorum).</title>
        <authorList>
            <person name="Ford S.A."/>
            <person name="Ro D.-K."/>
            <person name="Ness R.W."/>
            <person name="Phillips M.A."/>
        </authorList>
    </citation>
    <scope>NUCLEOTIDE SEQUENCE [LARGE SCALE GENOMIC DNA]</scope>
    <source>
        <strain evidence="5">SAF-2024a</strain>
        <tissue evidence="5">Leaf</tissue>
    </source>
</reference>
<dbReference type="EMBL" id="JBEAFC010000002">
    <property type="protein sequence ID" value="KAL1566062.1"/>
    <property type="molecule type" value="Genomic_DNA"/>
</dbReference>
<protein>
    <submittedName>
        <fullName evidence="5">Indole-3-acetic acid-amido synthetase GH3.1</fullName>
    </submittedName>
</protein>